<dbReference type="OrthoDB" id="1404228at2"/>
<dbReference type="GO" id="GO:0022857">
    <property type="term" value="F:transmembrane transporter activity"/>
    <property type="evidence" value="ECO:0007669"/>
    <property type="project" value="InterPro"/>
</dbReference>
<feature type="domain" description="Major facilitator superfamily (MFS) profile" evidence="5">
    <location>
        <begin position="13"/>
        <end position="400"/>
    </location>
</feature>
<feature type="transmembrane region" description="Helical" evidence="4">
    <location>
        <begin position="12"/>
        <end position="32"/>
    </location>
</feature>
<evidence type="ECO:0000256" key="3">
    <source>
        <dbReference type="ARBA" id="ARBA00023136"/>
    </source>
</evidence>
<gene>
    <name evidence="6" type="ORF">E3C22_19340</name>
</gene>
<proteinExistence type="predicted"/>
<dbReference type="AlphaFoldDB" id="A0A4Y8RCN1"/>
<protein>
    <submittedName>
        <fullName evidence="6">MFS transporter</fullName>
    </submittedName>
</protein>
<accession>A0A4Y8RCN1</accession>
<dbReference type="InterPro" id="IPR050327">
    <property type="entry name" value="Proton-linked_MCT"/>
</dbReference>
<dbReference type="SUPFAM" id="SSF103473">
    <property type="entry name" value="MFS general substrate transporter"/>
    <property type="match status" value="1"/>
</dbReference>
<dbReference type="InterPro" id="IPR036259">
    <property type="entry name" value="MFS_trans_sf"/>
</dbReference>
<dbReference type="PROSITE" id="PS50850">
    <property type="entry name" value="MFS"/>
    <property type="match status" value="1"/>
</dbReference>
<feature type="transmembrane region" description="Helical" evidence="4">
    <location>
        <begin position="211"/>
        <end position="235"/>
    </location>
</feature>
<feature type="transmembrane region" description="Helical" evidence="4">
    <location>
        <begin position="286"/>
        <end position="304"/>
    </location>
</feature>
<comment type="caution">
    <text evidence="6">The sequence shown here is derived from an EMBL/GenBank/DDBJ whole genome shotgun (WGS) entry which is preliminary data.</text>
</comment>
<reference evidence="6 7" key="1">
    <citation type="submission" date="2019-03" db="EMBL/GenBank/DDBJ databases">
        <title>Jiella endophytica sp. nov., a novel endophytic bacterium isolated from root of Ficus microcarpa Linn. f.</title>
        <authorList>
            <person name="Tuo L."/>
        </authorList>
    </citation>
    <scope>NUCLEOTIDE SEQUENCE [LARGE SCALE GENOMIC DNA]</scope>
    <source>
        <strain evidence="6 7">CBS5Q-3</strain>
    </source>
</reference>
<evidence type="ECO:0000259" key="5">
    <source>
        <dbReference type="PROSITE" id="PS50850"/>
    </source>
</evidence>
<evidence type="ECO:0000313" key="7">
    <source>
        <dbReference type="Proteomes" id="UP000298179"/>
    </source>
</evidence>
<organism evidence="6 7">
    <name type="scientific">Jiella endophytica</name>
    <dbReference type="NCBI Taxonomy" id="2558362"/>
    <lineage>
        <taxon>Bacteria</taxon>
        <taxon>Pseudomonadati</taxon>
        <taxon>Pseudomonadota</taxon>
        <taxon>Alphaproteobacteria</taxon>
        <taxon>Hyphomicrobiales</taxon>
        <taxon>Aurantimonadaceae</taxon>
        <taxon>Jiella</taxon>
    </lineage>
</organism>
<dbReference type="PANTHER" id="PTHR11360:SF308">
    <property type="entry name" value="BLL3089 PROTEIN"/>
    <property type="match status" value="1"/>
</dbReference>
<feature type="transmembrane region" description="Helical" evidence="4">
    <location>
        <begin position="373"/>
        <end position="395"/>
    </location>
</feature>
<feature type="transmembrane region" description="Helical" evidence="4">
    <location>
        <begin position="168"/>
        <end position="190"/>
    </location>
</feature>
<dbReference type="PANTHER" id="PTHR11360">
    <property type="entry name" value="MONOCARBOXYLATE TRANSPORTER"/>
    <property type="match status" value="1"/>
</dbReference>
<keyword evidence="7" id="KW-1185">Reference proteome</keyword>
<feature type="transmembrane region" description="Helical" evidence="4">
    <location>
        <begin position="344"/>
        <end position="367"/>
    </location>
</feature>
<evidence type="ECO:0000313" key="6">
    <source>
        <dbReference type="EMBL" id="TFF19829.1"/>
    </source>
</evidence>
<name>A0A4Y8RCN1_9HYPH</name>
<evidence type="ECO:0000256" key="2">
    <source>
        <dbReference type="ARBA" id="ARBA00022989"/>
    </source>
</evidence>
<feature type="transmembrane region" description="Helical" evidence="4">
    <location>
        <begin position="78"/>
        <end position="111"/>
    </location>
</feature>
<dbReference type="InterPro" id="IPR011701">
    <property type="entry name" value="MFS"/>
</dbReference>
<dbReference type="Proteomes" id="UP000298179">
    <property type="component" value="Unassembled WGS sequence"/>
</dbReference>
<evidence type="ECO:0000256" key="1">
    <source>
        <dbReference type="ARBA" id="ARBA00022692"/>
    </source>
</evidence>
<feature type="transmembrane region" description="Helical" evidence="4">
    <location>
        <begin position="255"/>
        <end position="274"/>
    </location>
</feature>
<evidence type="ECO:0000256" key="4">
    <source>
        <dbReference type="SAM" id="Phobius"/>
    </source>
</evidence>
<feature type="transmembrane region" description="Helical" evidence="4">
    <location>
        <begin position="138"/>
        <end position="162"/>
    </location>
</feature>
<feature type="transmembrane region" description="Helical" evidence="4">
    <location>
        <begin position="52"/>
        <end position="72"/>
    </location>
</feature>
<keyword evidence="1 4" id="KW-0812">Transmembrane</keyword>
<dbReference type="RefSeq" id="WP_134763510.1">
    <property type="nucleotide sequence ID" value="NZ_SOZD01000006.1"/>
</dbReference>
<keyword evidence="3 4" id="KW-0472">Membrane</keyword>
<dbReference type="InterPro" id="IPR020846">
    <property type="entry name" value="MFS_dom"/>
</dbReference>
<sequence length="430" mass="46633">MEFLTFMGRNARWLSGGFLLCFFSSFGQTFYISLSNGDIRREFDLSNGDFGLLYMAATLASAATLPTLGWTLDRFKAWQVAAVTVLCLALATAVMSLAASLPLLVLSLYMLRLFGQGMMTETAMTATGRWFAANRGRAMALISLGFHVGTGLFPLIFVAVAASLGWRGTWLACGAVLVVIALPTLAWTTAKDRDPQSEPKMRERPAVRDWTMREVVASPTFWLVASAVLAPPFIGTTLFFHQVYLTELRGWPIEVFASGFAVMSATTVVFALLCGSLVDRFSAVRLLPFFLIPMSLACFVVWLFSAEVTIFVFMVFLGISNGFSSTLLGALWPELYGTKHLGSVRSVTVALMVLASALGPGVTGVLIDRQVDYPLQIGVMGLYCVAISLVMAVVAMRQRKVESAHAASASVAGALAERGIDRVDPQPHER</sequence>
<dbReference type="Pfam" id="PF07690">
    <property type="entry name" value="MFS_1"/>
    <property type="match status" value="1"/>
</dbReference>
<dbReference type="Gene3D" id="1.20.1250.20">
    <property type="entry name" value="MFS general substrate transporter like domains"/>
    <property type="match status" value="2"/>
</dbReference>
<feature type="transmembrane region" description="Helical" evidence="4">
    <location>
        <begin position="310"/>
        <end position="332"/>
    </location>
</feature>
<keyword evidence="2 4" id="KW-1133">Transmembrane helix</keyword>
<dbReference type="EMBL" id="SOZD01000006">
    <property type="protein sequence ID" value="TFF19829.1"/>
    <property type="molecule type" value="Genomic_DNA"/>
</dbReference>